<reference evidence="2" key="1">
    <citation type="journal article" date="2014" name="Gene">
        <title>Genome-guided analysis of transformation efficiency and carbon dioxide assimilation by Moorella thermoacetica Y72.</title>
        <authorList>
            <person name="Tsukahara K."/>
            <person name="Kita A."/>
            <person name="Nakashimada Y."/>
            <person name="Hoshino T."/>
            <person name="Murakami K."/>
        </authorList>
    </citation>
    <scope>NUCLEOTIDE SEQUENCE [LARGE SCALE GENOMIC DNA]</scope>
    <source>
        <strain evidence="2">Y72</strain>
    </source>
</reference>
<evidence type="ECO:0000259" key="1">
    <source>
        <dbReference type="Pfam" id="PF03599"/>
    </source>
</evidence>
<protein>
    <submittedName>
        <fullName evidence="2">Acetyl-CoA synthase delta subunit</fullName>
    </submittedName>
</protein>
<dbReference type="PANTHER" id="PTHR36214">
    <property type="match status" value="1"/>
</dbReference>
<dbReference type="Gene3D" id="3.20.20.20">
    <property type="entry name" value="Dihydropteroate synthase-like"/>
    <property type="match status" value="1"/>
</dbReference>
<dbReference type="InterPro" id="IPR004486">
    <property type="entry name" value="CO_DH/Ac-CoA_synth_dsu"/>
</dbReference>
<dbReference type="NCBIfam" id="NF003376">
    <property type="entry name" value="PRK04452.1-2"/>
    <property type="match status" value="1"/>
</dbReference>
<dbReference type="SUPFAM" id="SSF51717">
    <property type="entry name" value="Dihydropteroate synthetase-like"/>
    <property type="match status" value="1"/>
</dbReference>
<dbReference type="InterPro" id="IPR016041">
    <property type="entry name" value="Ac-CoA_synth_d_su_TIM-brl"/>
</dbReference>
<dbReference type="Proteomes" id="UP000063718">
    <property type="component" value="Unassembled WGS sequence"/>
</dbReference>
<dbReference type="InterPro" id="IPR011005">
    <property type="entry name" value="Dihydropteroate_synth-like_sf"/>
</dbReference>
<dbReference type="GeneID" id="45617236"/>
<gene>
    <name evidence="2" type="ORF">MTY_2309</name>
</gene>
<dbReference type="FunFam" id="3.20.20.20:FF:000018">
    <property type="entry name" value="Corrinoid/iron-sulfur protein small subunit"/>
    <property type="match status" value="1"/>
</dbReference>
<evidence type="ECO:0000313" key="2">
    <source>
        <dbReference type="EMBL" id="GAF26969.1"/>
    </source>
</evidence>
<dbReference type="SMR" id="A0A0S6UHE3"/>
<organism evidence="2">
    <name type="scientific">Moorella thermoacetica Y72</name>
    <dbReference type="NCBI Taxonomy" id="1325331"/>
    <lineage>
        <taxon>Bacteria</taxon>
        <taxon>Bacillati</taxon>
        <taxon>Bacillota</taxon>
        <taxon>Clostridia</taxon>
        <taxon>Neomoorellales</taxon>
        <taxon>Neomoorellaceae</taxon>
        <taxon>Neomoorella</taxon>
    </lineage>
</organism>
<name>A0A0S6UHE3_NEOTH</name>
<accession>A0A0S6UHE3</accession>
<dbReference type="InterPro" id="IPR051069">
    <property type="entry name" value="ACDS_complex_subunit"/>
</dbReference>
<dbReference type="RefSeq" id="WP_011392712.1">
    <property type="nucleotide sequence ID" value="NZ_DF238840.1"/>
</dbReference>
<dbReference type="PANTHER" id="PTHR36214:SF5">
    <property type="entry name" value="ACETYL-COA DECARBONYLASE_SYNTHASE COMPLEX SUBUNIT DELTA"/>
    <property type="match status" value="1"/>
</dbReference>
<dbReference type="AlphaFoldDB" id="A0A0S6UHE3"/>
<dbReference type="Pfam" id="PF03599">
    <property type="entry name" value="CdhD"/>
    <property type="match status" value="1"/>
</dbReference>
<dbReference type="NCBIfam" id="TIGR00381">
    <property type="entry name" value="cdhD"/>
    <property type="match status" value="1"/>
</dbReference>
<dbReference type="EMBL" id="DF238840">
    <property type="protein sequence ID" value="GAF26969.1"/>
    <property type="molecule type" value="Genomic_DNA"/>
</dbReference>
<feature type="domain" description="CO dehydrogenase/acetyl-CoA synthase delta subunit TIM barrel" evidence="1">
    <location>
        <begin position="17"/>
        <end position="291"/>
    </location>
</feature>
<proteinExistence type="predicted"/>
<dbReference type="GO" id="GO:0006730">
    <property type="term" value="P:one-carbon metabolic process"/>
    <property type="evidence" value="ECO:0007669"/>
    <property type="project" value="InterPro"/>
</dbReference>
<sequence>MAVQILRDRSRAAVQKVVLGATKDQGGTRSHTIVVGGDAALPFHHFEGEIVNRPVIGMEVQDIVPDWPDVLKDPFTDVINEPGRWAQKCVAEYGADLIYLKLDGADPEGANHSVDQCVATVKEVLQAVGVPLVVVGCGDVEKDHEVLEAVAEAAAGENLLLGNAEQENYKSLTAACMVHKHNIIARSPLDINICKQLNILINEMNLPLDHIVIDPSIGGLGYGIEYSFSIMERIRLGALQGDKMLSMPVICTVGYEAWRAKEASAPVSEYPGWGKETERGILWEAVTATALLQAGAHILLMRHPEAVARVKENIDQLMVSNAY</sequence>